<evidence type="ECO:0000313" key="6">
    <source>
        <dbReference type="EMBL" id="SDB86731.1"/>
    </source>
</evidence>
<dbReference type="Gene3D" id="3.40.366.10">
    <property type="entry name" value="Malonyl-Coenzyme A Acyl Carrier Protein, domain 2"/>
    <property type="match status" value="1"/>
</dbReference>
<reference evidence="6 7" key="1">
    <citation type="submission" date="2016-09" db="EMBL/GenBank/DDBJ databases">
        <authorList>
            <person name="Capua I."/>
            <person name="De Benedictis P."/>
            <person name="Joannis T."/>
            <person name="Lombin L.H."/>
            <person name="Cattoli G."/>
        </authorList>
    </citation>
    <scope>NUCLEOTIDE SEQUENCE [LARGE SCALE GENOMIC DNA]</scope>
    <source>
        <strain evidence="6 7">NIO-1002</strain>
    </source>
</reference>
<proteinExistence type="predicted"/>
<feature type="domain" description="Malonyl-CoA:ACP transacylase (MAT)" evidence="5">
    <location>
        <begin position="7"/>
        <end position="278"/>
    </location>
</feature>
<sequence>MSGTFLAVPGQGSQSLGMGRQLATRHSAARAVFDEAADALGFDLRDVMWGDSASRLMATDHAQPAIVLLAIAALRAWDASTSSALDIRWAVGHSVGSIAAAIAAGALAFADGMRLARTRGLVMSAAPGPGAMLAVAVTSSHAHGDIARVAAALGLDIACINGPRQIVLAGPRAGILEARTTFGARSRLLDVSHGFHSSLMDPVAQRWAREVATTPFRDPRVPLLSAISGELLHTAEHIAEDVRRGVRETVRWDLVTAVAHDSGCSAVILGNGHTLIRFWRGDAIADGAIVVDDAFRGGVRAA</sequence>
<accession>A0A1G6GXQ0</accession>
<evidence type="ECO:0000256" key="2">
    <source>
        <dbReference type="ARBA" id="ARBA00022679"/>
    </source>
</evidence>
<evidence type="ECO:0000256" key="4">
    <source>
        <dbReference type="ARBA" id="ARBA00048462"/>
    </source>
</evidence>
<dbReference type="InterPro" id="IPR014043">
    <property type="entry name" value="Acyl_transferase_dom"/>
</dbReference>
<evidence type="ECO:0000256" key="3">
    <source>
        <dbReference type="ARBA" id="ARBA00023315"/>
    </source>
</evidence>
<dbReference type="OrthoDB" id="3248271at2"/>
<dbReference type="Gene3D" id="3.30.70.250">
    <property type="entry name" value="Malonyl-CoA ACP transacylase, ACP-binding"/>
    <property type="match status" value="1"/>
</dbReference>
<dbReference type="PANTHER" id="PTHR42681">
    <property type="entry name" value="MALONYL-COA-ACYL CARRIER PROTEIN TRANSACYLASE, MITOCHONDRIAL"/>
    <property type="match status" value="1"/>
</dbReference>
<name>A0A1G6GXQ0_9MICO</name>
<evidence type="ECO:0000259" key="5">
    <source>
        <dbReference type="SMART" id="SM00827"/>
    </source>
</evidence>
<dbReference type="GO" id="GO:0004314">
    <property type="term" value="F:[acyl-carrier-protein] S-malonyltransferase activity"/>
    <property type="evidence" value="ECO:0007669"/>
    <property type="project" value="UniProtKB-EC"/>
</dbReference>
<organism evidence="6 7">
    <name type="scientific">Microbacterium enclense</name>
    <dbReference type="NCBI Taxonomy" id="993073"/>
    <lineage>
        <taxon>Bacteria</taxon>
        <taxon>Bacillati</taxon>
        <taxon>Actinomycetota</taxon>
        <taxon>Actinomycetes</taxon>
        <taxon>Micrococcales</taxon>
        <taxon>Microbacteriaceae</taxon>
        <taxon>Microbacterium</taxon>
    </lineage>
</organism>
<evidence type="ECO:0000256" key="1">
    <source>
        <dbReference type="ARBA" id="ARBA00013258"/>
    </source>
</evidence>
<comment type="catalytic activity">
    <reaction evidence="4">
        <text>holo-[ACP] + malonyl-CoA = malonyl-[ACP] + CoA</text>
        <dbReference type="Rhea" id="RHEA:41792"/>
        <dbReference type="Rhea" id="RHEA-COMP:9623"/>
        <dbReference type="Rhea" id="RHEA-COMP:9685"/>
        <dbReference type="ChEBI" id="CHEBI:57287"/>
        <dbReference type="ChEBI" id="CHEBI:57384"/>
        <dbReference type="ChEBI" id="CHEBI:64479"/>
        <dbReference type="ChEBI" id="CHEBI:78449"/>
        <dbReference type="EC" id="2.3.1.39"/>
    </reaction>
</comment>
<dbReference type="Pfam" id="PF00698">
    <property type="entry name" value="Acyl_transf_1"/>
    <property type="match status" value="1"/>
</dbReference>
<dbReference type="InterPro" id="IPR016035">
    <property type="entry name" value="Acyl_Trfase/lysoPLipase"/>
</dbReference>
<evidence type="ECO:0000313" key="7">
    <source>
        <dbReference type="Proteomes" id="UP000183203"/>
    </source>
</evidence>
<dbReference type="Proteomes" id="UP000183203">
    <property type="component" value="Unassembled WGS sequence"/>
</dbReference>
<keyword evidence="3" id="KW-0012">Acyltransferase</keyword>
<keyword evidence="2 6" id="KW-0808">Transferase</keyword>
<dbReference type="GO" id="GO:0006633">
    <property type="term" value="P:fatty acid biosynthetic process"/>
    <property type="evidence" value="ECO:0007669"/>
    <property type="project" value="TreeGrafter"/>
</dbReference>
<dbReference type="InterPro" id="IPR001227">
    <property type="entry name" value="Ac_transferase_dom_sf"/>
</dbReference>
<protein>
    <recommendedName>
        <fullName evidence="1">[acyl-carrier-protein] S-malonyltransferase</fullName>
        <ecNumber evidence="1">2.3.1.39</ecNumber>
    </recommendedName>
</protein>
<dbReference type="STRING" id="993073.AS029_02820"/>
<dbReference type="EC" id="2.3.1.39" evidence="1"/>
<dbReference type="SUPFAM" id="SSF55048">
    <property type="entry name" value="Probable ACP-binding domain of malonyl-CoA ACP transacylase"/>
    <property type="match status" value="1"/>
</dbReference>
<gene>
    <name evidence="6" type="ORF">SAMN05216418_0805</name>
</gene>
<dbReference type="AlphaFoldDB" id="A0A1G6GXQ0"/>
<dbReference type="EMBL" id="FMYG01000001">
    <property type="protein sequence ID" value="SDB86731.1"/>
    <property type="molecule type" value="Genomic_DNA"/>
</dbReference>
<dbReference type="PANTHER" id="PTHR42681:SF1">
    <property type="entry name" value="MALONYL-COA-ACYL CARRIER PROTEIN TRANSACYLASE, MITOCHONDRIAL"/>
    <property type="match status" value="1"/>
</dbReference>
<dbReference type="InterPro" id="IPR016036">
    <property type="entry name" value="Malonyl_transacylase_ACP-bd"/>
</dbReference>
<dbReference type="InterPro" id="IPR050858">
    <property type="entry name" value="Mal-CoA-ACP_Trans/PKS_FabD"/>
</dbReference>
<dbReference type="RefSeq" id="WP_058231050.1">
    <property type="nucleotide sequence ID" value="NZ_FMYG01000001.1"/>
</dbReference>
<dbReference type="SUPFAM" id="SSF52151">
    <property type="entry name" value="FabD/lysophospholipase-like"/>
    <property type="match status" value="1"/>
</dbReference>
<dbReference type="SMART" id="SM00827">
    <property type="entry name" value="PKS_AT"/>
    <property type="match status" value="1"/>
</dbReference>